<accession>A0A017STT4</accession>
<evidence type="ECO:0000313" key="3">
    <source>
        <dbReference type="Proteomes" id="UP000019678"/>
    </source>
</evidence>
<proteinExistence type="predicted"/>
<keyword evidence="3" id="KW-1185">Reference proteome</keyword>
<name>A0A017STT4_9BACT</name>
<sequence length="166" mass="17302">MEPSPSSGSTNDAGPPLDLESNHRRARRFEEPTLACARGSPPASPETASREAASKKNAVPRNWASARPDGPIEVPPCSALPTKPSPAYWSSTHRSSRPCSHACSAPARLASSGAMTPPCAPPPRWRSGPMASSRPMAPRGAGWSWRSRTASTPPSGAAGPSLPPFC</sequence>
<protein>
    <submittedName>
        <fullName evidence="2">Uncharacterized protein</fullName>
    </submittedName>
</protein>
<feature type="compositionally biased region" description="Polar residues" evidence="1">
    <location>
        <begin position="1"/>
        <end position="12"/>
    </location>
</feature>
<dbReference type="AlphaFoldDB" id="A0A017STT4"/>
<dbReference type="EMBL" id="ASRX01000114">
    <property type="protein sequence ID" value="EYF00379.1"/>
    <property type="molecule type" value="Genomic_DNA"/>
</dbReference>
<dbReference type="Proteomes" id="UP000019678">
    <property type="component" value="Unassembled WGS sequence"/>
</dbReference>
<reference evidence="2 3" key="1">
    <citation type="submission" date="2013-05" db="EMBL/GenBank/DDBJ databases">
        <title>Genome assembly of Chondromyces apiculatus DSM 436.</title>
        <authorList>
            <person name="Sharma G."/>
            <person name="Khatri I."/>
            <person name="Kaur C."/>
            <person name="Mayilraj S."/>
            <person name="Subramanian S."/>
        </authorList>
    </citation>
    <scope>NUCLEOTIDE SEQUENCE [LARGE SCALE GENOMIC DNA]</scope>
    <source>
        <strain evidence="2 3">DSM 436</strain>
    </source>
</reference>
<comment type="caution">
    <text evidence="2">The sequence shown here is derived from an EMBL/GenBank/DDBJ whole genome shotgun (WGS) entry which is preliminary data.</text>
</comment>
<feature type="compositionally biased region" description="Low complexity" evidence="1">
    <location>
        <begin position="149"/>
        <end position="160"/>
    </location>
</feature>
<feature type="region of interest" description="Disordered" evidence="1">
    <location>
        <begin position="1"/>
        <end position="166"/>
    </location>
</feature>
<dbReference type="STRING" id="1192034.CAP_0907"/>
<feature type="compositionally biased region" description="Basic and acidic residues" evidence="1">
    <location>
        <begin position="20"/>
        <end position="31"/>
    </location>
</feature>
<gene>
    <name evidence="2" type="ORF">CAP_0907</name>
</gene>
<evidence type="ECO:0000313" key="2">
    <source>
        <dbReference type="EMBL" id="EYF00379.1"/>
    </source>
</evidence>
<organism evidence="2 3">
    <name type="scientific">Chondromyces apiculatus DSM 436</name>
    <dbReference type="NCBI Taxonomy" id="1192034"/>
    <lineage>
        <taxon>Bacteria</taxon>
        <taxon>Pseudomonadati</taxon>
        <taxon>Myxococcota</taxon>
        <taxon>Polyangia</taxon>
        <taxon>Polyangiales</taxon>
        <taxon>Polyangiaceae</taxon>
        <taxon>Chondromyces</taxon>
    </lineage>
</organism>
<evidence type="ECO:0000256" key="1">
    <source>
        <dbReference type="SAM" id="MobiDB-lite"/>
    </source>
</evidence>